<feature type="chain" id="PRO_5020715078" description="DUF1310 family protein" evidence="1">
    <location>
        <begin position="21"/>
        <end position="123"/>
    </location>
</feature>
<dbReference type="RefSeq" id="WP_132496078.1">
    <property type="nucleotide sequence ID" value="NZ_SMAS01000003.1"/>
</dbReference>
<sequence>MKRIKSKLLIVILLALGAFAYQFYTTIGDSDVTKQAEKLIENKLSSGSPLTFDDVKIVLKSEFKEGESYRVCGFYQISEKGDKLPFVASVSVQGGKFSEHHQLITSDTPELRTAIVSLCEKSQ</sequence>
<dbReference type="AlphaFoldDB" id="A0A4R3NL77"/>
<evidence type="ECO:0008006" key="4">
    <source>
        <dbReference type="Google" id="ProtNLM"/>
    </source>
</evidence>
<organism evidence="2 3">
    <name type="scientific">Providencia alcalifaciens</name>
    <dbReference type="NCBI Taxonomy" id="126385"/>
    <lineage>
        <taxon>Bacteria</taxon>
        <taxon>Pseudomonadati</taxon>
        <taxon>Pseudomonadota</taxon>
        <taxon>Gammaproteobacteria</taxon>
        <taxon>Enterobacterales</taxon>
        <taxon>Morganellaceae</taxon>
        <taxon>Providencia</taxon>
    </lineage>
</organism>
<accession>A0A4R3NL77</accession>
<evidence type="ECO:0000256" key="1">
    <source>
        <dbReference type="SAM" id="SignalP"/>
    </source>
</evidence>
<proteinExistence type="predicted"/>
<name>A0A4R3NL77_9GAMM</name>
<protein>
    <recommendedName>
        <fullName evidence="4">DUF1310 family protein</fullName>
    </recommendedName>
</protein>
<dbReference type="EMBL" id="SMAS01000003">
    <property type="protein sequence ID" value="TCT35946.1"/>
    <property type="molecule type" value="Genomic_DNA"/>
</dbReference>
<dbReference type="OrthoDB" id="6455274at2"/>
<feature type="signal peptide" evidence="1">
    <location>
        <begin position="1"/>
        <end position="20"/>
    </location>
</feature>
<evidence type="ECO:0000313" key="3">
    <source>
        <dbReference type="Proteomes" id="UP000295055"/>
    </source>
</evidence>
<dbReference type="Proteomes" id="UP000295055">
    <property type="component" value="Unassembled WGS sequence"/>
</dbReference>
<comment type="caution">
    <text evidence="2">The sequence shown here is derived from an EMBL/GenBank/DDBJ whole genome shotgun (WGS) entry which is preliminary data.</text>
</comment>
<evidence type="ECO:0000313" key="2">
    <source>
        <dbReference type="EMBL" id="TCT35946.1"/>
    </source>
</evidence>
<reference evidence="2 3" key="1">
    <citation type="submission" date="2019-03" db="EMBL/GenBank/DDBJ databases">
        <title>Genomic analyses of the natural microbiome of Caenorhabditis elegans.</title>
        <authorList>
            <person name="Samuel B."/>
        </authorList>
    </citation>
    <scope>NUCLEOTIDE SEQUENCE [LARGE SCALE GENOMIC DNA]</scope>
    <source>
        <strain evidence="2 3">JUb102</strain>
    </source>
</reference>
<gene>
    <name evidence="2" type="ORF">EC835_103404</name>
</gene>
<keyword evidence="1" id="KW-0732">Signal</keyword>